<sequence>MRRLPEWVDAAVSRYLVHTEMGVSIRQIARAGECHASTVLRQVRKLETRRDDLLVDQALIRLSIQISQHKSNIRYKETRQMAEKQVQDDLPDTQTLANEGRRILRRLCENGAVLAIAADMEKAVVVRDLPDGGSTRTAVVDRPIAQAMALQDWIACKTEGRISRYCITATGRTALNRLMAEDENKAQGFAETQAVFADAHLGEGLEAGPSRRPMRFNMADSPLSALARRRDRSGNPFLAPDLVSAGERLREDFELAQMGGRANKSWDKFLAGHDRDTYRPDPGLNDGAKAAQGRVAEALQELGEGLSDVALRCCCMLEGLETAEKRLGWSARSGKIVLRIALIRLSEYYRSQAGGAGRMIG</sequence>
<dbReference type="EMBL" id="SULI01000006">
    <property type="protein sequence ID" value="TKZ21285.1"/>
    <property type="molecule type" value="Genomic_DNA"/>
</dbReference>
<dbReference type="Pfam" id="PF20057">
    <property type="entry name" value="DUF6456"/>
    <property type="match status" value="1"/>
</dbReference>
<reference evidence="2 3" key="1">
    <citation type="submission" date="2019-04" db="EMBL/GenBank/DDBJ databases">
        <title>Genome sequence of Pelagicola litoralis CL-ES2.</title>
        <authorList>
            <person name="Cao J."/>
        </authorList>
    </citation>
    <scope>NUCLEOTIDE SEQUENCE [LARGE SCALE GENOMIC DNA]</scope>
    <source>
        <strain evidence="2 3">CL-ES2</strain>
    </source>
</reference>
<accession>A0A4U7N5Z3</accession>
<proteinExistence type="predicted"/>
<feature type="domain" description="DUF6456" evidence="1">
    <location>
        <begin position="214"/>
        <end position="350"/>
    </location>
</feature>
<dbReference type="Proteomes" id="UP000306575">
    <property type="component" value="Unassembled WGS sequence"/>
</dbReference>
<name>A0A4U7N5Z3_9RHOB</name>
<protein>
    <submittedName>
        <fullName evidence="2">Helix-turn-helix domain containing protein</fullName>
    </submittedName>
</protein>
<dbReference type="OrthoDB" id="7476630at2"/>
<comment type="caution">
    <text evidence="2">The sequence shown here is derived from an EMBL/GenBank/DDBJ whole genome shotgun (WGS) entry which is preliminary data.</text>
</comment>
<evidence type="ECO:0000259" key="1">
    <source>
        <dbReference type="Pfam" id="PF20057"/>
    </source>
</evidence>
<dbReference type="AlphaFoldDB" id="A0A4U7N5Z3"/>
<evidence type="ECO:0000313" key="2">
    <source>
        <dbReference type="EMBL" id="TKZ21285.1"/>
    </source>
</evidence>
<evidence type="ECO:0000313" key="3">
    <source>
        <dbReference type="Proteomes" id="UP000306575"/>
    </source>
</evidence>
<keyword evidence="3" id="KW-1185">Reference proteome</keyword>
<dbReference type="InterPro" id="IPR045599">
    <property type="entry name" value="DUF6456"/>
</dbReference>
<organism evidence="2 3">
    <name type="scientific">Shimia litoralis</name>
    <dbReference type="NCBI Taxonomy" id="420403"/>
    <lineage>
        <taxon>Bacteria</taxon>
        <taxon>Pseudomonadati</taxon>
        <taxon>Pseudomonadota</taxon>
        <taxon>Alphaproteobacteria</taxon>
        <taxon>Rhodobacterales</taxon>
        <taxon>Roseobacteraceae</taxon>
    </lineage>
</organism>
<gene>
    <name evidence="2" type="ORF">FAP39_07535</name>
</gene>